<dbReference type="EMBL" id="UYSL01025202">
    <property type="protein sequence ID" value="VDL84239.1"/>
    <property type="molecule type" value="Genomic_DNA"/>
</dbReference>
<name>A0A0N4YTC9_NIPBR</name>
<sequence length="112" mass="12555">MCMQLCMHGVAPAQNNAGDIVDWSEKAKNLWRSLLREDLPMVISVVKRLNAEDDNRVLPAAAPAWSRPGVLFIQSLKVHGDTQTTLKRFCHPSQYPNNGVAVENAPRPWSYD</sequence>
<dbReference type="STRING" id="27835.A0A0N4YTC9"/>
<keyword evidence="2" id="KW-1185">Reference proteome</keyword>
<evidence type="ECO:0000313" key="2">
    <source>
        <dbReference type="Proteomes" id="UP000271162"/>
    </source>
</evidence>
<organism evidence="3">
    <name type="scientific">Nippostrongylus brasiliensis</name>
    <name type="common">Rat hookworm</name>
    <dbReference type="NCBI Taxonomy" id="27835"/>
    <lineage>
        <taxon>Eukaryota</taxon>
        <taxon>Metazoa</taxon>
        <taxon>Ecdysozoa</taxon>
        <taxon>Nematoda</taxon>
        <taxon>Chromadorea</taxon>
        <taxon>Rhabditida</taxon>
        <taxon>Rhabditina</taxon>
        <taxon>Rhabditomorpha</taxon>
        <taxon>Strongyloidea</taxon>
        <taxon>Heligmosomidae</taxon>
        <taxon>Nippostrongylus</taxon>
    </lineage>
</organism>
<dbReference type="AlphaFoldDB" id="A0A0N4YTC9"/>
<gene>
    <name evidence="1" type="ORF">NBR_LOCUS20502</name>
</gene>
<protein>
    <submittedName>
        <fullName evidence="3">Secreted protein</fullName>
    </submittedName>
</protein>
<evidence type="ECO:0000313" key="1">
    <source>
        <dbReference type="EMBL" id="VDL84239.1"/>
    </source>
</evidence>
<evidence type="ECO:0000313" key="3">
    <source>
        <dbReference type="WBParaSite" id="NBR_0002050101-mRNA-1"/>
    </source>
</evidence>
<accession>A0A0N4YTC9</accession>
<dbReference type="Proteomes" id="UP000271162">
    <property type="component" value="Unassembled WGS sequence"/>
</dbReference>
<proteinExistence type="predicted"/>
<reference evidence="3" key="1">
    <citation type="submission" date="2017-02" db="UniProtKB">
        <authorList>
            <consortium name="WormBaseParasite"/>
        </authorList>
    </citation>
    <scope>IDENTIFICATION</scope>
</reference>
<reference evidence="1 2" key="2">
    <citation type="submission" date="2018-11" db="EMBL/GenBank/DDBJ databases">
        <authorList>
            <consortium name="Pathogen Informatics"/>
        </authorList>
    </citation>
    <scope>NUCLEOTIDE SEQUENCE [LARGE SCALE GENOMIC DNA]</scope>
</reference>
<dbReference type="WBParaSite" id="NBR_0002050101-mRNA-1">
    <property type="protein sequence ID" value="NBR_0002050101-mRNA-1"/>
    <property type="gene ID" value="NBR_0002050101"/>
</dbReference>